<reference evidence="3 4" key="1">
    <citation type="journal article" date="2023" name="Sci. Data">
        <title>Genome assembly of the Korean intertidal mud-creeper Batillaria attramentaria.</title>
        <authorList>
            <person name="Patra A.K."/>
            <person name="Ho P.T."/>
            <person name="Jun S."/>
            <person name="Lee S.J."/>
            <person name="Kim Y."/>
            <person name="Won Y.J."/>
        </authorList>
    </citation>
    <scope>NUCLEOTIDE SEQUENCE [LARGE SCALE GENOMIC DNA]</scope>
    <source>
        <strain evidence="3">Wonlab-2016</strain>
    </source>
</reference>
<dbReference type="AlphaFoldDB" id="A0ABD0LP13"/>
<evidence type="ECO:0000313" key="4">
    <source>
        <dbReference type="Proteomes" id="UP001519460"/>
    </source>
</evidence>
<evidence type="ECO:0000256" key="1">
    <source>
        <dbReference type="SAM" id="MobiDB-lite"/>
    </source>
</evidence>
<keyword evidence="2" id="KW-0472">Membrane</keyword>
<dbReference type="Proteomes" id="UP001519460">
    <property type="component" value="Unassembled WGS sequence"/>
</dbReference>
<feature type="region of interest" description="Disordered" evidence="1">
    <location>
        <begin position="1"/>
        <end position="43"/>
    </location>
</feature>
<keyword evidence="4" id="KW-1185">Reference proteome</keyword>
<feature type="transmembrane region" description="Helical" evidence="2">
    <location>
        <begin position="188"/>
        <end position="209"/>
    </location>
</feature>
<protein>
    <submittedName>
        <fullName evidence="3">Uncharacterized protein</fullName>
    </submittedName>
</protein>
<name>A0ABD0LP13_9CAEN</name>
<keyword evidence="2" id="KW-1133">Transmembrane helix</keyword>
<proteinExistence type="predicted"/>
<comment type="caution">
    <text evidence="3">The sequence shown here is derived from an EMBL/GenBank/DDBJ whole genome shotgun (WGS) entry which is preliminary data.</text>
</comment>
<accession>A0ABD0LP13</accession>
<evidence type="ECO:0000256" key="2">
    <source>
        <dbReference type="SAM" id="Phobius"/>
    </source>
</evidence>
<sequence length="226" mass="24729">MAPTSDFQSPDVPLNLPPRQDVLAGRGENRDPTSTNRDIDSYTPDIQTVTRTCNCGSPTDVSAERHCDDVIVKDGGLAVACKTGTGCFLTDDEDGASWDGDDWCEDDNLHLVISRTALPKGSPVFEKVIEEVAPDVRALDEETRTFTYLAAADVHLKGLEDIKDRIQGDTHVPHGYDEVSGGNVTMLILIYSTFIVIFVMWATICCLVIRRRHIVADDGIGTGGWF</sequence>
<evidence type="ECO:0000313" key="3">
    <source>
        <dbReference type="EMBL" id="KAK7501209.1"/>
    </source>
</evidence>
<organism evidence="3 4">
    <name type="scientific">Batillaria attramentaria</name>
    <dbReference type="NCBI Taxonomy" id="370345"/>
    <lineage>
        <taxon>Eukaryota</taxon>
        <taxon>Metazoa</taxon>
        <taxon>Spiralia</taxon>
        <taxon>Lophotrochozoa</taxon>
        <taxon>Mollusca</taxon>
        <taxon>Gastropoda</taxon>
        <taxon>Caenogastropoda</taxon>
        <taxon>Sorbeoconcha</taxon>
        <taxon>Cerithioidea</taxon>
        <taxon>Batillariidae</taxon>
        <taxon>Batillaria</taxon>
    </lineage>
</organism>
<gene>
    <name evidence="3" type="ORF">BaRGS_00007694</name>
</gene>
<keyword evidence="2" id="KW-0812">Transmembrane</keyword>
<dbReference type="EMBL" id="JACVVK020000033">
    <property type="protein sequence ID" value="KAK7501209.1"/>
    <property type="molecule type" value="Genomic_DNA"/>
</dbReference>